<keyword evidence="3" id="KW-0862">Zinc</keyword>
<dbReference type="PROSITE" id="PS51800">
    <property type="entry name" value="ZF_CHHC_U11_48K"/>
    <property type="match status" value="2"/>
</dbReference>
<keyword evidence="1" id="KW-0479">Metal-binding</keyword>
<evidence type="ECO:0000256" key="2">
    <source>
        <dbReference type="ARBA" id="ARBA00022771"/>
    </source>
</evidence>
<dbReference type="EMBL" id="LSRL02000267">
    <property type="protein sequence ID" value="TDG42131.1"/>
    <property type="molecule type" value="Genomic_DNA"/>
</dbReference>
<dbReference type="Proteomes" id="UP000295192">
    <property type="component" value="Unassembled WGS sequence"/>
</dbReference>
<accession>A0A484B2T4</accession>
<dbReference type="AlphaFoldDB" id="A0A484B2T4"/>
<dbReference type="OrthoDB" id="5839404at2759"/>
<reference evidence="5 6" key="1">
    <citation type="journal article" date="2019" name="J. Hered.">
        <title>An Improved Genome Assembly for Drosophila navojoa, the Basal Species in the mojavensis Cluster.</title>
        <authorList>
            <person name="Vanderlinde T."/>
            <person name="Dupim E.G."/>
            <person name="Nazario-Yepiz N.O."/>
            <person name="Carvalho A.B."/>
        </authorList>
    </citation>
    <scope>NUCLEOTIDE SEQUENCE [LARGE SCALE GENOMIC DNA]</scope>
    <source>
        <strain evidence="5">Navoj_Jal97</strain>
        <tissue evidence="5">Whole organism</tissue>
    </source>
</reference>
<evidence type="ECO:0000256" key="1">
    <source>
        <dbReference type="ARBA" id="ARBA00022723"/>
    </source>
</evidence>
<dbReference type="GO" id="GO:0008270">
    <property type="term" value="F:zinc ion binding"/>
    <property type="evidence" value="ECO:0007669"/>
    <property type="project" value="UniProtKB-KW"/>
</dbReference>
<dbReference type="Pfam" id="PF05253">
    <property type="entry name" value="zf-U11-48K"/>
    <property type="match status" value="2"/>
</dbReference>
<dbReference type="PANTHER" id="PTHR21402:SF5">
    <property type="entry name" value="GAMETOCYTE SPECIFIC FACTOR 1"/>
    <property type="match status" value="1"/>
</dbReference>
<feature type="domain" description="CHHC U11-48K-type" evidence="4">
    <location>
        <begin position="9"/>
        <end position="36"/>
    </location>
</feature>
<evidence type="ECO:0000259" key="4">
    <source>
        <dbReference type="PROSITE" id="PS51800"/>
    </source>
</evidence>
<proteinExistence type="predicted"/>
<comment type="caution">
    <text evidence="5">The sequence shown here is derived from an EMBL/GenBank/DDBJ whole genome shotgun (WGS) entry which is preliminary data.</text>
</comment>
<dbReference type="InterPro" id="IPR036236">
    <property type="entry name" value="Znf_C2H2_sf"/>
</dbReference>
<feature type="domain" description="CHHC U11-48K-type" evidence="4">
    <location>
        <begin position="40"/>
        <end position="67"/>
    </location>
</feature>
<keyword evidence="6" id="KW-1185">Reference proteome</keyword>
<organism evidence="5 6">
    <name type="scientific">Drosophila navojoa</name>
    <name type="common">Fruit fly</name>
    <dbReference type="NCBI Taxonomy" id="7232"/>
    <lineage>
        <taxon>Eukaryota</taxon>
        <taxon>Metazoa</taxon>
        <taxon>Ecdysozoa</taxon>
        <taxon>Arthropoda</taxon>
        <taxon>Hexapoda</taxon>
        <taxon>Insecta</taxon>
        <taxon>Pterygota</taxon>
        <taxon>Neoptera</taxon>
        <taxon>Endopterygota</taxon>
        <taxon>Diptera</taxon>
        <taxon>Brachycera</taxon>
        <taxon>Muscomorpha</taxon>
        <taxon>Ephydroidea</taxon>
        <taxon>Drosophilidae</taxon>
        <taxon>Drosophila</taxon>
    </lineage>
</organism>
<gene>
    <name evidence="5" type="ORF">AWZ03_011463</name>
</gene>
<evidence type="ECO:0000313" key="6">
    <source>
        <dbReference type="Proteomes" id="UP000295192"/>
    </source>
</evidence>
<sequence length="145" mass="16957">MASLSFNDFVSCPYDKTHNVLRGRLPQHLERCSRNSDIKLKICPFNETHRVPEKGMEAHIKECPDRARLESFKIKEELQGAKEVAPIDFVECDEDWDNEPDVSAYNPNVYCEENLVIRSSVINGQSRSVRRNFRQSERRRFANKQ</sequence>
<evidence type="ECO:0000313" key="5">
    <source>
        <dbReference type="EMBL" id="TDG42131.1"/>
    </source>
</evidence>
<keyword evidence="2" id="KW-0863">Zinc-finger</keyword>
<evidence type="ECO:0000256" key="3">
    <source>
        <dbReference type="ARBA" id="ARBA00022833"/>
    </source>
</evidence>
<protein>
    <recommendedName>
        <fullName evidence="4">CHHC U11-48K-type domain-containing protein</fullName>
    </recommendedName>
</protein>
<dbReference type="SUPFAM" id="SSF57667">
    <property type="entry name" value="beta-beta-alpha zinc fingers"/>
    <property type="match status" value="1"/>
</dbReference>
<dbReference type="PANTHER" id="PTHR21402">
    <property type="entry name" value="GAMETOCYTE SPECIFIC FACTOR 1-RELATED"/>
    <property type="match status" value="1"/>
</dbReference>
<name>A0A484B2T4_DRONA</name>
<dbReference type="InterPro" id="IPR051591">
    <property type="entry name" value="UPF0224_FAM112_RNA_Proc"/>
</dbReference>
<dbReference type="InterPro" id="IPR022776">
    <property type="entry name" value="TRM13/UPF0224_CHHC_Znf_dom"/>
</dbReference>
<dbReference type="OMA" id="LARCPYN"/>